<accession>A0A813CDF8</accession>
<gene>
    <name evidence="3" type="primary">GIP</name>
    <name evidence="3" type="ORF">SNEC2469_LOCUS34396</name>
</gene>
<dbReference type="Proteomes" id="UP000601435">
    <property type="component" value="Unassembled WGS sequence"/>
</dbReference>
<keyword evidence="4" id="KW-1185">Reference proteome</keyword>
<dbReference type="OrthoDB" id="444836at2759"/>
<dbReference type="AlphaFoldDB" id="A0A813CDF8"/>
<evidence type="ECO:0000259" key="2">
    <source>
        <dbReference type="Pfam" id="PF07727"/>
    </source>
</evidence>
<dbReference type="EMBL" id="CAJNJA010094831">
    <property type="protein sequence ID" value="CAE7941758.1"/>
    <property type="molecule type" value="Genomic_DNA"/>
</dbReference>
<evidence type="ECO:0000313" key="4">
    <source>
        <dbReference type="Proteomes" id="UP000601435"/>
    </source>
</evidence>
<name>A0A813CDF8_9DINO</name>
<dbReference type="InterPro" id="IPR013103">
    <property type="entry name" value="RVT_2"/>
</dbReference>
<organism evidence="3 4">
    <name type="scientific">Symbiodinium necroappetens</name>
    <dbReference type="NCBI Taxonomy" id="1628268"/>
    <lineage>
        <taxon>Eukaryota</taxon>
        <taxon>Sar</taxon>
        <taxon>Alveolata</taxon>
        <taxon>Dinophyceae</taxon>
        <taxon>Suessiales</taxon>
        <taxon>Symbiodiniaceae</taxon>
        <taxon>Symbiodinium</taxon>
    </lineage>
</organism>
<feature type="domain" description="Reverse transcriptase Ty1/copia-type" evidence="2">
    <location>
        <begin position="726"/>
        <end position="856"/>
    </location>
</feature>
<evidence type="ECO:0000256" key="1">
    <source>
        <dbReference type="SAM" id="MobiDB-lite"/>
    </source>
</evidence>
<reference evidence="3" key="1">
    <citation type="submission" date="2021-02" db="EMBL/GenBank/DDBJ databases">
        <authorList>
            <person name="Dougan E. K."/>
            <person name="Rhodes N."/>
            <person name="Thang M."/>
            <person name="Chan C."/>
        </authorList>
    </citation>
    <scope>NUCLEOTIDE SEQUENCE</scope>
</reference>
<protein>
    <submittedName>
        <fullName evidence="3">GIP protein</fullName>
    </submittedName>
</protein>
<feature type="compositionally biased region" description="Low complexity" evidence="1">
    <location>
        <begin position="538"/>
        <end position="549"/>
    </location>
</feature>
<proteinExistence type="predicted"/>
<feature type="region of interest" description="Disordered" evidence="1">
    <location>
        <begin position="530"/>
        <end position="582"/>
    </location>
</feature>
<feature type="non-terminal residue" evidence="3">
    <location>
        <position position="1193"/>
    </location>
</feature>
<dbReference type="Pfam" id="PF07727">
    <property type="entry name" value="RVT_2"/>
    <property type="match status" value="1"/>
</dbReference>
<sequence>DAFFASRLGLPAEIRQELLAQDNVVTDKVERIKSMFFPGVETMYTTYDVCIHIPDPTRPSLRAIGLPDMTSFDTEAIPVANLPKANWSWRRRGEELSNEEALERLLQEHGIDTNDYPPGATAELCDELYESRYATLNIRAGHLVRNIQIIKVWLCATILSVDYVLRSKGKMQFGKRERNHKEGPVTMRMRSDQDWKAAALACLYGKLGMDEAFVKSHLVIVDSSYRLDEEVEYSRSYPGLKTVYNIHTVKCRVKDVDNPEMSFIGLPEGNDFAVTRVRQSLRPSKTGREGVVSTLWFWKPRNQLTETGDLLYFQKSFTNDQHKDLDTEDCTPVAKRQLDLPMLLEVPVSDEDGDEYRLVVAELMKGRTTNWSRARRAAKRSLAKQPSKKTCPLLFWKAAKGHNANRFVQDCAMHSAGRGLCARTWQRSTWCASDPGRQLMRKDYSFDVPTWNGDPATFHTFETACRWYENTLKEGERRGAAARVWSRLTSPARKDMETIPELIVREDDLFRELQLSLLRSRARKQEVLEGVLPPTPVSPKAAAAASPSSAKDKKEATDEGDDAEAAPQEEAATSTPPLLVKPAAPTVGFFEDELRGYRLLKAAGLNSDQRMQILTLTSNSVAFEKIRQALRALFGDPEEGKQHALRPHRRRGIWWAEDSPWPPSSGWGEEEAWLMDDGWAEWSWDEEAHWASPEWAAASWHDWDSEPYAETPVTEASAEAEVDVGSDAGTVLKLTKAFYGLVHAPRVWYESVVSALKQYGWRQMTFDRCLFGLYSEANELIAVTGIHVDDFLIAGKEGDEVYEKAEEHLRSTFKFGKWSLASEGFTFAGCFVKQTPEGIYVNQEEYIREWVKEIPISKQRLSQQKSQATKEEVAALRGLLGTVAWKGTQTGPQFQAEVSLLLSKVPTATVATLEEANKLVREVRRTASQRLLYPSWGLPWEAISAVVWADASQGNRPNKSSTVGYLACYGPRSLLDGEEGQLALIAWKSSKAPCETLGSNGAEVQAITIGEDSCFLLRAVWFELNGGAVSRESLEAELKARTHGAIITDSHGIFDAMTRNLSSLRGLSRAGFELTVSYQQAIRIGTKLRWVNGATQLADGLTKKVTPSARKGLLEFLTRGQKWSIVYDPSFTAGKKLTKAKLQQMLKSQEEMFISKLRDFTRDCNFPWFEDLEPQEPYVCDLEAQNLRKMLRM</sequence>
<evidence type="ECO:0000313" key="3">
    <source>
        <dbReference type="EMBL" id="CAE7941758.1"/>
    </source>
</evidence>
<comment type="caution">
    <text evidence="3">The sequence shown here is derived from an EMBL/GenBank/DDBJ whole genome shotgun (WGS) entry which is preliminary data.</text>
</comment>